<dbReference type="PROSITE" id="PS50994">
    <property type="entry name" value="INTEGRASE"/>
    <property type="match status" value="1"/>
</dbReference>
<dbReference type="InterPro" id="IPR057670">
    <property type="entry name" value="SH3_retrovirus"/>
</dbReference>
<dbReference type="PANTHER" id="PTHR42648">
    <property type="entry name" value="TRANSPOSASE, PUTATIVE-RELATED"/>
    <property type="match status" value="1"/>
</dbReference>
<dbReference type="InterPro" id="IPR039537">
    <property type="entry name" value="Retrotran_Ty1/copia-like"/>
</dbReference>
<dbReference type="Pfam" id="PF00665">
    <property type="entry name" value="rve"/>
    <property type="match status" value="1"/>
</dbReference>
<reference evidence="9" key="2">
    <citation type="submission" date="2022-01" db="EMBL/GenBank/DDBJ databases">
        <authorList>
            <person name="Yamashiro T."/>
            <person name="Shiraishi A."/>
            <person name="Satake H."/>
            <person name="Nakayama K."/>
        </authorList>
    </citation>
    <scope>NUCLEOTIDE SEQUENCE</scope>
</reference>
<dbReference type="InterPro" id="IPR036397">
    <property type="entry name" value="RNaseH_sf"/>
</dbReference>
<dbReference type="InterPro" id="IPR013103">
    <property type="entry name" value="RVT_2"/>
</dbReference>
<dbReference type="PROSITE" id="PS50158">
    <property type="entry name" value="ZF_CCHC"/>
    <property type="match status" value="1"/>
</dbReference>
<organism evidence="9 10">
    <name type="scientific">Tanacetum coccineum</name>
    <dbReference type="NCBI Taxonomy" id="301880"/>
    <lineage>
        <taxon>Eukaryota</taxon>
        <taxon>Viridiplantae</taxon>
        <taxon>Streptophyta</taxon>
        <taxon>Embryophyta</taxon>
        <taxon>Tracheophyta</taxon>
        <taxon>Spermatophyta</taxon>
        <taxon>Magnoliopsida</taxon>
        <taxon>eudicotyledons</taxon>
        <taxon>Gunneridae</taxon>
        <taxon>Pentapetalae</taxon>
        <taxon>asterids</taxon>
        <taxon>campanulids</taxon>
        <taxon>Asterales</taxon>
        <taxon>Asteraceae</taxon>
        <taxon>Asteroideae</taxon>
        <taxon>Anthemideae</taxon>
        <taxon>Anthemidinae</taxon>
        <taxon>Tanacetum</taxon>
    </lineage>
</organism>
<comment type="caution">
    <text evidence="9">The sequence shown here is derived from an EMBL/GenBank/DDBJ whole genome shotgun (WGS) entry which is preliminary data.</text>
</comment>
<dbReference type="PANTHER" id="PTHR42648:SF21">
    <property type="entry name" value="CYSTEINE-RICH RLK (RECEPTOR-LIKE PROTEIN KINASE) 8"/>
    <property type="match status" value="1"/>
</dbReference>
<keyword evidence="10" id="KW-1185">Reference proteome</keyword>
<accession>A0ABQ5F7Q7</accession>
<name>A0ABQ5F7Q7_9ASTR</name>
<keyword evidence="5" id="KW-0863">Zinc-finger</keyword>
<dbReference type="InterPro" id="IPR001584">
    <property type="entry name" value="Integrase_cat-core"/>
</dbReference>
<keyword evidence="1" id="KW-0645">Protease</keyword>
<dbReference type="Pfam" id="PF25597">
    <property type="entry name" value="SH3_retrovirus"/>
    <property type="match status" value="1"/>
</dbReference>
<dbReference type="InterPro" id="IPR025724">
    <property type="entry name" value="GAG-pre-integrase_dom"/>
</dbReference>
<evidence type="ECO:0000313" key="8">
    <source>
        <dbReference type="EMBL" id="GJS73431.1"/>
    </source>
</evidence>
<dbReference type="Pfam" id="PF07727">
    <property type="entry name" value="RVT_2"/>
    <property type="match status" value="1"/>
</dbReference>
<evidence type="ECO:0000256" key="1">
    <source>
        <dbReference type="ARBA" id="ARBA00022670"/>
    </source>
</evidence>
<dbReference type="InterPro" id="IPR001878">
    <property type="entry name" value="Znf_CCHC"/>
</dbReference>
<evidence type="ECO:0000259" key="7">
    <source>
        <dbReference type="PROSITE" id="PS50994"/>
    </source>
</evidence>
<gene>
    <name evidence="8" type="ORF">Tco_0706272</name>
    <name evidence="9" type="ORF">Tco_1002845</name>
</gene>
<dbReference type="InterPro" id="IPR054722">
    <property type="entry name" value="PolX-like_BBD"/>
</dbReference>
<feature type="domain" description="CCHC-type" evidence="6">
    <location>
        <begin position="297"/>
        <end position="314"/>
    </location>
</feature>
<dbReference type="InterPro" id="IPR043502">
    <property type="entry name" value="DNA/RNA_pol_sf"/>
</dbReference>
<dbReference type="InterPro" id="IPR036875">
    <property type="entry name" value="Znf_CCHC_sf"/>
</dbReference>
<evidence type="ECO:0000256" key="3">
    <source>
        <dbReference type="ARBA" id="ARBA00022750"/>
    </source>
</evidence>
<dbReference type="Pfam" id="PF13976">
    <property type="entry name" value="gag_pre-integrs"/>
    <property type="match status" value="1"/>
</dbReference>
<dbReference type="SUPFAM" id="SSF53098">
    <property type="entry name" value="Ribonuclease H-like"/>
    <property type="match status" value="1"/>
</dbReference>
<keyword evidence="4" id="KW-0378">Hydrolase</keyword>
<evidence type="ECO:0000256" key="5">
    <source>
        <dbReference type="PROSITE-ProRule" id="PRU00047"/>
    </source>
</evidence>
<reference evidence="9" key="1">
    <citation type="journal article" date="2022" name="Int. J. Mol. Sci.">
        <title>Draft Genome of Tanacetum Coccineum: Genomic Comparison of Closely Related Tanacetum-Family Plants.</title>
        <authorList>
            <person name="Yamashiro T."/>
            <person name="Shiraishi A."/>
            <person name="Nakayama K."/>
            <person name="Satake H."/>
        </authorList>
    </citation>
    <scope>NUCLEOTIDE SEQUENCE</scope>
</reference>
<dbReference type="Proteomes" id="UP001151760">
    <property type="component" value="Unassembled WGS sequence"/>
</dbReference>
<dbReference type="Pfam" id="PF14223">
    <property type="entry name" value="Retrotran_gag_2"/>
    <property type="match status" value="1"/>
</dbReference>
<dbReference type="SUPFAM" id="SSF56672">
    <property type="entry name" value="DNA/RNA polymerases"/>
    <property type="match status" value="1"/>
</dbReference>
<keyword evidence="5" id="KW-0862">Zinc</keyword>
<evidence type="ECO:0000256" key="2">
    <source>
        <dbReference type="ARBA" id="ARBA00022723"/>
    </source>
</evidence>
<dbReference type="EMBL" id="BQNB010017098">
    <property type="protein sequence ID" value="GJT59312.1"/>
    <property type="molecule type" value="Genomic_DNA"/>
</dbReference>
<dbReference type="EMBL" id="BQNB010010154">
    <property type="protein sequence ID" value="GJS73431.1"/>
    <property type="molecule type" value="Genomic_DNA"/>
</dbReference>
<evidence type="ECO:0000313" key="10">
    <source>
        <dbReference type="Proteomes" id="UP001151760"/>
    </source>
</evidence>
<dbReference type="Pfam" id="PF22936">
    <property type="entry name" value="Pol_BBD"/>
    <property type="match status" value="1"/>
</dbReference>
<keyword evidence="3" id="KW-0064">Aspartyl protease</keyword>
<feature type="domain" description="Integrase catalytic" evidence="7">
    <location>
        <begin position="545"/>
        <end position="713"/>
    </location>
</feature>
<evidence type="ECO:0000313" key="9">
    <source>
        <dbReference type="EMBL" id="GJT59312.1"/>
    </source>
</evidence>
<evidence type="ECO:0000259" key="6">
    <source>
        <dbReference type="PROSITE" id="PS50158"/>
    </source>
</evidence>
<dbReference type="Gene3D" id="3.30.420.10">
    <property type="entry name" value="Ribonuclease H-like superfamily/Ribonuclease H"/>
    <property type="match status" value="1"/>
</dbReference>
<sequence length="1369" mass="157250">MESEKYLEGQSMQRPPLFESDGFIYWKNRFETYVKSKDLDLWHVITDGDFPPIQFNPETKKDEIVSFHKQDDDLKKKLAKNNEAKMVIYNALPRKEYERIFMCQTAKEIWDTLLITHQGNNQVKANKIDLLVQQYEQFMIPEEESIDNAFAKFNTIITSLKALDESFSSKNCVRKFLRALHPKWRAKVTAIEESKNLTTLSLDELIGNLKVYEEVIKKDVETVKGKKEQSRSLALKVKKEVSDEDSSSSDSEDEEYAMAVKEFKKFFKRRGRFARQPRGDRKTFQRSRNDGYDKSERKCFRCGDPNHFIGECSKPPKNTDQRAFIGGVWSDNGEDEVEKTKDEACLVAQAPDEICLGVNLEPDEWIKDSGCSKHMTGNRKLFSSYKAYNGGNVIFGSNLRGKIIGKGTISQDSLIIENVEHVDNLTYNLLSIGQICDNKCKVIFTEHDSEIIKNEKVIGKGIRKGGLYVMKLGNKPEDKICLATLDENSTLWHRRLGHANMQLIQSLASKELVRNLPKLKYDQHFCDACKVGKQAHVSHKAKNIVSTTRCLELLHMDLFGPSAIRSYGGNRYTLVIVDDYSRYTWTRFLANKTEAFEEFEIFSKMIQNKLGCSIVSIRTDHGREFDNEVQFGKYCDLNGISHNFSAPRTPQSNGVVERKNRTLQEMSRTMLNEQSIPQKFWCNAIDTSTYIINRVSIRRILGKTPYELLRGRKPNLNYFRVFGSKCFILNTKDYLTKFDPKSYEGVFLGYSQNSKAYIILNKQTMKVEESLNVTFDETPPPPKTSPLEDDELVEEEAIEVSKTKPIGNDLEDISLENNQIINIKESKSHPLENVIGNLNQRTLRSQAQEKSNFFCFISTIEPKNINEALKDENWVMAMQEELNQFITNDVWELVPNPMDMTIIGTKWVYRNKLDENGVVTRNKARLVAQGYNQQEGIDYDETYAPVARLESIRILLAYACALDFKLYQMDVKSAFLNGVINEEVYVAQPPGFIDFAKPNYVYKLKKALYGLKQAPKAWYDRLKAFLIKHNYSMGMVDNTLFTKKKDSNIIIVQIYVDDIIFGSTCQEMCDDFAKIMHDEFEMSMMGELNFFLGLQIKQLNDGIFFNQSKYIKEMLKKFGLEDSKPMKTPMSTETKLTRDEEGESVDNTKYRGMIGSLLYLTASRPDIMFSVCLCARFQEDPKTSHLEAVKRIFRYIKGTMHLGLWYPKGSGIETIVYADSDHAGDYVDRKSTSGVCTFMGCCLTSWFSKKQTALAISTTEAEYVSAGKACQQALWMKQALIDYGIRLDNIPIMCDNKGAIDLSKNPVQHSRTKHIEIRHHFLRDNVQKGNISLEKVSSEDNIADILTKPLKREPFNYLRLGLGMMEQID</sequence>
<dbReference type="SUPFAM" id="SSF57756">
    <property type="entry name" value="Retrovirus zinc finger-like domains"/>
    <property type="match status" value="1"/>
</dbReference>
<proteinExistence type="predicted"/>
<dbReference type="CDD" id="cd09272">
    <property type="entry name" value="RNase_HI_RT_Ty1"/>
    <property type="match status" value="1"/>
</dbReference>
<keyword evidence="2" id="KW-0479">Metal-binding</keyword>
<protein>
    <submittedName>
        <fullName evidence="8">Retrovirus-related pol polyprotein from transposon TNT 1-94</fullName>
    </submittedName>
</protein>
<evidence type="ECO:0000256" key="4">
    <source>
        <dbReference type="ARBA" id="ARBA00022801"/>
    </source>
</evidence>
<dbReference type="InterPro" id="IPR012337">
    <property type="entry name" value="RNaseH-like_sf"/>
</dbReference>